<proteinExistence type="predicted"/>
<evidence type="ECO:0008006" key="3">
    <source>
        <dbReference type="Google" id="ProtNLM"/>
    </source>
</evidence>
<keyword evidence="2" id="KW-1185">Reference proteome</keyword>
<dbReference type="InterPro" id="IPR020323">
    <property type="entry name" value="DUF2716"/>
</dbReference>
<accession>A0ABX3YKZ3</accession>
<organism evidence="1 2">
    <name type="scientific">Streptomyces pharetrae CZA14</name>
    <dbReference type="NCBI Taxonomy" id="1144883"/>
    <lineage>
        <taxon>Bacteria</taxon>
        <taxon>Bacillati</taxon>
        <taxon>Actinomycetota</taxon>
        <taxon>Actinomycetes</taxon>
        <taxon>Kitasatosporales</taxon>
        <taxon>Streptomycetaceae</taxon>
        <taxon>Streptomyces</taxon>
    </lineage>
</organism>
<evidence type="ECO:0000313" key="1">
    <source>
        <dbReference type="EMBL" id="OSZ59539.1"/>
    </source>
</evidence>
<evidence type="ECO:0000313" key="2">
    <source>
        <dbReference type="Proteomes" id="UP000194266"/>
    </source>
</evidence>
<gene>
    <name evidence="1" type="ORF">OQI_15670</name>
</gene>
<reference evidence="1 2" key="1">
    <citation type="submission" date="2016-12" db="EMBL/GenBank/DDBJ databases">
        <title>Genome Mining:The Detection of Biosynthetic Gene Clusters to Aid in the Expression of Curamycin A produced by Streptomyces sp. strain CZA14.</title>
        <authorList>
            <person name="Durrell K.A."/>
            <person name="Kirby B.M."/>
            <person name="Khan W."/>
            <person name="Mthethwa T."/>
            <person name="Le Roes-Hill M."/>
        </authorList>
    </citation>
    <scope>NUCLEOTIDE SEQUENCE [LARGE SCALE GENOMIC DNA]</scope>
    <source>
        <strain evidence="1 2">CZA14</strain>
    </source>
</reference>
<dbReference type="Proteomes" id="UP000194266">
    <property type="component" value="Unassembled WGS sequence"/>
</dbReference>
<dbReference type="Pfam" id="PF10898">
    <property type="entry name" value="DUF2716"/>
    <property type="match status" value="1"/>
</dbReference>
<dbReference type="EMBL" id="MRYD01000072">
    <property type="protein sequence ID" value="OSZ59539.1"/>
    <property type="molecule type" value="Genomic_DNA"/>
</dbReference>
<name>A0ABX3YKZ3_9ACTN</name>
<protein>
    <recommendedName>
        <fullName evidence="3">DUF2716 domain-containing protein</fullName>
    </recommendedName>
</protein>
<comment type="caution">
    <text evidence="1">The sequence shown here is derived from an EMBL/GenBank/DDBJ whole genome shotgun (WGS) entry which is preliminary data.</text>
</comment>
<sequence length="172" mass="18921">MREHSVSVLPEAEHRRVWDRFSADFRFRPSMSPLTWPGIEEPPASTTWSLALLDDDPGYARLDRLTAVVKQGLVSCVGPRGALYALDWQHTSYRFTPTETGGPGQPAWPLSPCPDGDYSILLSEDFRTGSFGHPWEESLCLFGAELLDTVSAQVGQVLGPPIRRSGQAAGTH</sequence>